<protein>
    <submittedName>
        <fullName evidence="4">Putative damage-inducible protein DinB</fullName>
    </submittedName>
</protein>
<dbReference type="Pfam" id="PF05163">
    <property type="entry name" value="DinB"/>
    <property type="match status" value="1"/>
</dbReference>
<evidence type="ECO:0000313" key="5">
    <source>
        <dbReference type="Proteomes" id="UP000528964"/>
    </source>
</evidence>
<dbReference type="Proteomes" id="UP000528964">
    <property type="component" value="Unassembled WGS sequence"/>
</dbReference>
<dbReference type="InterPro" id="IPR034660">
    <property type="entry name" value="DinB/YfiT-like"/>
</dbReference>
<sequence>MQTQQWITCARYNAWANSRLYASVAALPEGAFHADAGAFFGGLCGTLNHLLAADRIWMRRFTGEGDAPDRLDAILFEDLADLAAARAAEDRRILAFAHRLTPDDLLGKIRYRRITSPDAVEQPLASALLHFFNHQTHHRGQAHALVTRLGGRSAGPVLDLLVFEQEPRADQPA</sequence>
<organism evidence="4 5">
    <name type="scientific">Hansschlegelia beijingensis</name>
    <dbReference type="NCBI Taxonomy" id="1133344"/>
    <lineage>
        <taxon>Bacteria</taxon>
        <taxon>Pseudomonadati</taxon>
        <taxon>Pseudomonadota</taxon>
        <taxon>Alphaproteobacteria</taxon>
        <taxon>Hyphomicrobiales</taxon>
        <taxon>Methylopilaceae</taxon>
        <taxon>Hansschlegelia</taxon>
    </lineage>
</organism>
<gene>
    <name evidence="4" type="ORF">GGR24_000929</name>
</gene>
<feature type="binding site" evidence="3">
    <location>
        <position position="134"/>
    </location>
    <ligand>
        <name>a divalent metal cation</name>
        <dbReference type="ChEBI" id="CHEBI:60240"/>
    </ligand>
</feature>
<dbReference type="RefSeq" id="WP_183394085.1">
    <property type="nucleotide sequence ID" value="NZ_JACIDR010000001.1"/>
</dbReference>
<accession>A0A7W6D0A1</accession>
<dbReference type="InterPro" id="IPR007837">
    <property type="entry name" value="DinB"/>
</dbReference>
<keyword evidence="5" id="KW-1185">Reference proteome</keyword>
<dbReference type="SUPFAM" id="SSF109854">
    <property type="entry name" value="DinB/YfiT-like putative metalloenzymes"/>
    <property type="match status" value="1"/>
</dbReference>
<evidence type="ECO:0000256" key="3">
    <source>
        <dbReference type="PIRSR" id="PIRSR607837-1"/>
    </source>
</evidence>
<evidence type="ECO:0000313" key="4">
    <source>
        <dbReference type="EMBL" id="MBB3972296.1"/>
    </source>
</evidence>
<dbReference type="AlphaFoldDB" id="A0A7W6D0A1"/>
<dbReference type="EMBL" id="JACIDR010000001">
    <property type="protein sequence ID" value="MBB3972296.1"/>
    <property type="molecule type" value="Genomic_DNA"/>
</dbReference>
<dbReference type="PANTHER" id="PTHR37302">
    <property type="entry name" value="SLR1116 PROTEIN"/>
    <property type="match status" value="1"/>
</dbReference>
<feature type="binding site" evidence="3">
    <location>
        <position position="138"/>
    </location>
    <ligand>
        <name>a divalent metal cation</name>
        <dbReference type="ChEBI" id="CHEBI:60240"/>
    </ligand>
</feature>
<comment type="similarity">
    <text evidence="1">Belongs to the DinB family.</text>
</comment>
<dbReference type="Gene3D" id="1.20.120.450">
    <property type="entry name" value="dinb family like domain"/>
    <property type="match status" value="1"/>
</dbReference>
<evidence type="ECO:0000256" key="1">
    <source>
        <dbReference type="ARBA" id="ARBA00008635"/>
    </source>
</evidence>
<dbReference type="GO" id="GO:0046872">
    <property type="term" value="F:metal ion binding"/>
    <property type="evidence" value="ECO:0007669"/>
    <property type="project" value="UniProtKB-KW"/>
</dbReference>
<comment type="caution">
    <text evidence="4">The sequence shown here is derived from an EMBL/GenBank/DDBJ whole genome shotgun (WGS) entry which is preliminary data.</text>
</comment>
<dbReference type="PANTHER" id="PTHR37302:SF1">
    <property type="entry name" value="PROTEIN DINB"/>
    <property type="match status" value="1"/>
</dbReference>
<evidence type="ECO:0000256" key="2">
    <source>
        <dbReference type="ARBA" id="ARBA00022723"/>
    </source>
</evidence>
<keyword evidence="2 3" id="KW-0479">Metal-binding</keyword>
<name>A0A7W6D0A1_9HYPH</name>
<reference evidence="4 5" key="1">
    <citation type="submission" date="2020-08" db="EMBL/GenBank/DDBJ databases">
        <title>Genomic Encyclopedia of Type Strains, Phase IV (KMG-IV): sequencing the most valuable type-strain genomes for metagenomic binning, comparative biology and taxonomic classification.</title>
        <authorList>
            <person name="Goeker M."/>
        </authorList>
    </citation>
    <scope>NUCLEOTIDE SEQUENCE [LARGE SCALE GENOMIC DNA]</scope>
    <source>
        <strain evidence="4 5">DSM 25481</strain>
    </source>
</reference>
<feature type="binding site" evidence="3">
    <location>
        <position position="49"/>
    </location>
    <ligand>
        <name>a divalent metal cation</name>
        <dbReference type="ChEBI" id="CHEBI:60240"/>
    </ligand>
</feature>
<proteinExistence type="inferred from homology"/>